<evidence type="ECO:0000256" key="1">
    <source>
        <dbReference type="SAM" id="Phobius"/>
    </source>
</evidence>
<dbReference type="RefSeq" id="WP_097047516.1">
    <property type="nucleotide sequence ID" value="NZ_OBEH01000009.1"/>
</dbReference>
<dbReference type="Proteomes" id="UP000219048">
    <property type="component" value="Unassembled WGS sequence"/>
</dbReference>
<dbReference type="OrthoDB" id="1442507at2"/>
<evidence type="ECO:0000313" key="3">
    <source>
        <dbReference type="Proteomes" id="UP000219048"/>
    </source>
</evidence>
<sequence>MGKDKKTSLEDWIEEGIKEVGLESPSDDFTHQILSKLPKKEIQSPQIVYRPLITKRGWALVVCSVIVVFALSFYSGRDRVNEEETILNKVFDSISIDFFSGIHFSDTVVIGSVLLAIFSCIQIMTLKRFMERQL</sequence>
<evidence type="ECO:0000313" key="2">
    <source>
        <dbReference type="EMBL" id="SNZ02090.1"/>
    </source>
</evidence>
<feature type="transmembrane region" description="Helical" evidence="1">
    <location>
        <begin position="57"/>
        <end position="75"/>
    </location>
</feature>
<proteinExistence type="predicted"/>
<protein>
    <submittedName>
        <fullName evidence="2">Uncharacterized protein</fullName>
    </submittedName>
</protein>
<dbReference type="EMBL" id="OBEH01000009">
    <property type="protein sequence ID" value="SNZ02090.1"/>
    <property type="molecule type" value="Genomic_DNA"/>
</dbReference>
<keyword evidence="1" id="KW-0472">Membrane</keyword>
<keyword evidence="1" id="KW-0812">Transmembrane</keyword>
<keyword evidence="3" id="KW-1185">Reference proteome</keyword>
<gene>
    <name evidence="2" type="ORF">SAMN06265377_3949</name>
</gene>
<reference evidence="3" key="1">
    <citation type="submission" date="2017-09" db="EMBL/GenBank/DDBJ databases">
        <authorList>
            <person name="Varghese N."/>
            <person name="Submissions S."/>
        </authorList>
    </citation>
    <scope>NUCLEOTIDE SEQUENCE [LARGE SCALE GENOMIC DNA]</scope>
    <source>
        <strain evidence="3">DSM 25885</strain>
    </source>
</reference>
<name>A0A285MXZ0_9FLAO</name>
<dbReference type="AlphaFoldDB" id="A0A285MXZ0"/>
<accession>A0A285MXZ0</accession>
<keyword evidence="1" id="KW-1133">Transmembrane helix</keyword>
<organism evidence="2 3">
    <name type="scientific">Flagellimonas pacifica</name>
    <dbReference type="NCBI Taxonomy" id="1247520"/>
    <lineage>
        <taxon>Bacteria</taxon>
        <taxon>Pseudomonadati</taxon>
        <taxon>Bacteroidota</taxon>
        <taxon>Flavobacteriia</taxon>
        <taxon>Flavobacteriales</taxon>
        <taxon>Flavobacteriaceae</taxon>
        <taxon>Flagellimonas</taxon>
    </lineage>
</organism>